<dbReference type="Pfam" id="PF08894">
    <property type="entry name" value="DUF1838"/>
    <property type="match status" value="1"/>
</dbReference>
<dbReference type="AlphaFoldDB" id="A0A382IT14"/>
<protein>
    <submittedName>
        <fullName evidence="2">Uncharacterized protein</fullName>
    </submittedName>
</protein>
<feature type="non-terminal residue" evidence="2">
    <location>
        <position position="1"/>
    </location>
</feature>
<reference evidence="2" key="1">
    <citation type="submission" date="2018-05" db="EMBL/GenBank/DDBJ databases">
        <authorList>
            <person name="Lanie J.A."/>
            <person name="Ng W.-L."/>
            <person name="Kazmierczak K.M."/>
            <person name="Andrzejewski T.M."/>
            <person name="Davidsen T.M."/>
            <person name="Wayne K.J."/>
            <person name="Tettelin H."/>
            <person name="Glass J.I."/>
            <person name="Rusch D."/>
            <person name="Podicherti R."/>
            <person name="Tsui H.-C.T."/>
            <person name="Winkler M.E."/>
        </authorList>
    </citation>
    <scope>NUCLEOTIDE SEQUENCE</scope>
</reference>
<sequence length="103" mass="11389">NPDVMSASCVTSWGRISQWLPFMEMGDRPGSLVFHSHAYKLLGGAAELPPNILAYTEKHHSKYLESPKTWAGLSDNRNQLSESKKEIDRRTNGSGPAGSVFEL</sequence>
<name>A0A382IT14_9ZZZZ</name>
<organism evidence="2">
    <name type="scientific">marine metagenome</name>
    <dbReference type="NCBI Taxonomy" id="408172"/>
    <lineage>
        <taxon>unclassified sequences</taxon>
        <taxon>metagenomes</taxon>
        <taxon>ecological metagenomes</taxon>
    </lineage>
</organism>
<evidence type="ECO:0000256" key="1">
    <source>
        <dbReference type="SAM" id="MobiDB-lite"/>
    </source>
</evidence>
<proteinExistence type="predicted"/>
<dbReference type="EMBL" id="UINC01068855">
    <property type="protein sequence ID" value="SVC01781.1"/>
    <property type="molecule type" value="Genomic_DNA"/>
</dbReference>
<feature type="region of interest" description="Disordered" evidence="1">
    <location>
        <begin position="73"/>
        <end position="103"/>
    </location>
</feature>
<evidence type="ECO:0000313" key="2">
    <source>
        <dbReference type="EMBL" id="SVC01781.1"/>
    </source>
</evidence>
<accession>A0A382IT14</accession>
<dbReference type="InterPro" id="IPR014990">
    <property type="entry name" value="DUF1838"/>
</dbReference>
<feature type="compositionally biased region" description="Basic and acidic residues" evidence="1">
    <location>
        <begin position="82"/>
        <end position="91"/>
    </location>
</feature>
<gene>
    <name evidence="2" type="ORF">METZ01_LOCUS254635</name>
</gene>